<dbReference type="Pfam" id="PF04234">
    <property type="entry name" value="CopC"/>
    <property type="match status" value="1"/>
</dbReference>
<dbReference type="SUPFAM" id="SSF81296">
    <property type="entry name" value="E set domains"/>
    <property type="match status" value="1"/>
</dbReference>
<evidence type="ECO:0000259" key="7">
    <source>
        <dbReference type="Pfam" id="PF04234"/>
    </source>
</evidence>
<accession>A0ABQ4CMP3</accession>
<evidence type="ECO:0000256" key="2">
    <source>
        <dbReference type="ARBA" id="ARBA00022723"/>
    </source>
</evidence>
<keyword evidence="5" id="KW-0812">Transmembrane</keyword>
<protein>
    <recommendedName>
        <fullName evidence="7">CopC domain-containing protein</fullName>
    </recommendedName>
</protein>
<feature type="transmembrane region" description="Helical" evidence="5">
    <location>
        <begin position="162"/>
        <end position="183"/>
    </location>
</feature>
<evidence type="ECO:0000256" key="5">
    <source>
        <dbReference type="SAM" id="Phobius"/>
    </source>
</evidence>
<dbReference type="EMBL" id="BONE01000012">
    <property type="protein sequence ID" value="GIF72559.1"/>
    <property type="molecule type" value="Genomic_DNA"/>
</dbReference>
<dbReference type="Proteomes" id="UP000604117">
    <property type="component" value="Unassembled WGS sequence"/>
</dbReference>
<sequence length="190" mass="19702">MRRPAAALAALLVGLVVVVAPATPAAAHTKLAKAVPAAKSTVTEPVALVALTFSGLIRQKGTKVEVLGPDGVDYREGDAKALDKTITAPVTALPVGKIKVRWETVSSDGHTIKGEYLFANSAVPPPVATTPPATPAPSAAVTASPTPLAVVVPLPIEDNVNLVPAAIVLVVLLGLLFGFFWWWRRARASR</sequence>
<feature type="signal peptide" evidence="6">
    <location>
        <begin position="1"/>
        <end position="22"/>
    </location>
</feature>
<reference evidence="8 9" key="1">
    <citation type="submission" date="2021-01" db="EMBL/GenBank/DDBJ databases">
        <title>Whole genome shotgun sequence of Asanoa siamensis NBRC 107932.</title>
        <authorList>
            <person name="Komaki H."/>
            <person name="Tamura T."/>
        </authorList>
    </citation>
    <scope>NUCLEOTIDE SEQUENCE [LARGE SCALE GENOMIC DNA]</scope>
    <source>
        <strain evidence="8 9">NBRC 107932</strain>
    </source>
</reference>
<dbReference type="InterPro" id="IPR014756">
    <property type="entry name" value="Ig_E-set"/>
</dbReference>
<proteinExistence type="predicted"/>
<gene>
    <name evidence="8" type="ORF">Asi02nite_20770</name>
</gene>
<dbReference type="InterPro" id="IPR014755">
    <property type="entry name" value="Cu-Rt/internalin_Ig-like"/>
</dbReference>
<evidence type="ECO:0000256" key="1">
    <source>
        <dbReference type="ARBA" id="ARBA00004196"/>
    </source>
</evidence>
<dbReference type="PANTHER" id="PTHR34820:SF4">
    <property type="entry name" value="INNER MEMBRANE PROTEIN YEBZ"/>
    <property type="match status" value="1"/>
</dbReference>
<organism evidence="8 9">
    <name type="scientific">Asanoa siamensis</name>
    <dbReference type="NCBI Taxonomy" id="926357"/>
    <lineage>
        <taxon>Bacteria</taxon>
        <taxon>Bacillati</taxon>
        <taxon>Actinomycetota</taxon>
        <taxon>Actinomycetes</taxon>
        <taxon>Micromonosporales</taxon>
        <taxon>Micromonosporaceae</taxon>
        <taxon>Asanoa</taxon>
    </lineage>
</organism>
<feature type="domain" description="CopC" evidence="7">
    <location>
        <begin position="28"/>
        <end position="118"/>
    </location>
</feature>
<dbReference type="Gene3D" id="2.60.40.1220">
    <property type="match status" value="1"/>
</dbReference>
<dbReference type="RefSeq" id="WP_203712100.1">
    <property type="nucleotide sequence ID" value="NZ_BONE01000012.1"/>
</dbReference>
<feature type="chain" id="PRO_5047518677" description="CopC domain-containing protein" evidence="6">
    <location>
        <begin position="23"/>
        <end position="190"/>
    </location>
</feature>
<keyword evidence="9" id="KW-1185">Reference proteome</keyword>
<keyword evidence="5" id="KW-1133">Transmembrane helix</keyword>
<keyword evidence="4" id="KW-0186">Copper</keyword>
<dbReference type="InterPro" id="IPR032694">
    <property type="entry name" value="CopC/D"/>
</dbReference>
<keyword evidence="3 6" id="KW-0732">Signal</keyword>
<dbReference type="InterPro" id="IPR007348">
    <property type="entry name" value="CopC_dom"/>
</dbReference>
<evidence type="ECO:0000313" key="8">
    <source>
        <dbReference type="EMBL" id="GIF72559.1"/>
    </source>
</evidence>
<keyword evidence="5" id="KW-0472">Membrane</keyword>
<dbReference type="PANTHER" id="PTHR34820">
    <property type="entry name" value="INNER MEMBRANE PROTEIN YEBZ"/>
    <property type="match status" value="1"/>
</dbReference>
<evidence type="ECO:0000313" key="9">
    <source>
        <dbReference type="Proteomes" id="UP000604117"/>
    </source>
</evidence>
<comment type="caution">
    <text evidence="8">The sequence shown here is derived from an EMBL/GenBank/DDBJ whole genome shotgun (WGS) entry which is preliminary data.</text>
</comment>
<comment type="subcellular location">
    <subcellularLocation>
        <location evidence="1">Cell envelope</location>
    </subcellularLocation>
</comment>
<evidence type="ECO:0000256" key="4">
    <source>
        <dbReference type="ARBA" id="ARBA00023008"/>
    </source>
</evidence>
<evidence type="ECO:0000256" key="6">
    <source>
        <dbReference type="SAM" id="SignalP"/>
    </source>
</evidence>
<evidence type="ECO:0000256" key="3">
    <source>
        <dbReference type="ARBA" id="ARBA00022729"/>
    </source>
</evidence>
<name>A0ABQ4CMP3_9ACTN</name>
<keyword evidence="2" id="KW-0479">Metal-binding</keyword>